<accession>A0A136JEU6</accession>
<dbReference type="InParanoid" id="A0A136JEU6"/>
<proteinExistence type="predicted"/>
<organism evidence="2 3">
    <name type="scientific">Microdochium bolleyi</name>
    <dbReference type="NCBI Taxonomy" id="196109"/>
    <lineage>
        <taxon>Eukaryota</taxon>
        <taxon>Fungi</taxon>
        <taxon>Dikarya</taxon>
        <taxon>Ascomycota</taxon>
        <taxon>Pezizomycotina</taxon>
        <taxon>Sordariomycetes</taxon>
        <taxon>Xylariomycetidae</taxon>
        <taxon>Xylariales</taxon>
        <taxon>Microdochiaceae</taxon>
        <taxon>Microdochium</taxon>
    </lineage>
</organism>
<evidence type="ECO:0000256" key="1">
    <source>
        <dbReference type="SAM" id="MobiDB-lite"/>
    </source>
</evidence>
<dbReference type="PANTHER" id="PTHR13211">
    <property type="entry name" value="TELOMERASE CAJAL BODY PROTEIN 1"/>
    <property type="match status" value="1"/>
</dbReference>
<feature type="compositionally biased region" description="Low complexity" evidence="1">
    <location>
        <begin position="450"/>
        <end position="470"/>
    </location>
</feature>
<dbReference type="EMBL" id="KQ964246">
    <property type="protein sequence ID" value="KXJ95683.1"/>
    <property type="molecule type" value="Genomic_DNA"/>
</dbReference>
<protein>
    <recommendedName>
        <fullName evidence="4">WD40-repeat-containing domain protein</fullName>
    </recommendedName>
</protein>
<keyword evidence="3" id="KW-1185">Reference proteome</keyword>
<feature type="region of interest" description="Disordered" evidence="1">
    <location>
        <begin position="450"/>
        <end position="476"/>
    </location>
</feature>
<dbReference type="Proteomes" id="UP000070501">
    <property type="component" value="Unassembled WGS sequence"/>
</dbReference>
<evidence type="ECO:0000313" key="3">
    <source>
        <dbReference type="Proteomes" id="UP000070501"/>
    </source>
</evidence>
<name>A0A136JEU6_9PEZI</name>
<dbReference type="OrthoDB" id="239865at2759"/>
<gene>
    <name evidence="2" type="ORF">Micbo1qcDRAFT_230871</name>
</gene>
<reference evidence="3" key="1">
    <citation type="submission" date="2016-02" db="EMBL/GenBank/DDBJ databases">
        <title>Draft genome sequence of Microdochium bolleyi, a fungal endophyte of beachgrass.</title>
        <authorList>
            <consortium name="DOE Joint Genome Institute"/>
            <person name="David A.S."/>
            <person name="May G."/>
            <person name="Haridas S."/>
            <person name="Lim J."/>
            <person name="Wang M."/>
            <person name="Labutti K."/>
            <person name="Lipzen A."/>
            <person name="Barry K."/>
            <person name="Grigoriev I.V."/>
        </authorList>
    </citation>
    <scope>NUCLEOTIDE SEQUENCE [LARGE SCALE GENOMIC DNA]</scope>
    <source>
        <strain evidence="3">J235TASD1</strain>
    </source>
</reference>
<dbReference type="InterPro" id="IPR051150">
    <property type="entry name" value="SWT21/TCAB1_mRNA_Telomere"/>
</dbReference>
<dbReference type="SUPFAM" id="SSF50978">
    <property type="entry name" value="WD40 repeat-like"/>
    <property type="match status" value="1"/>
</dbReference>
<dbReference type="AlphaFoldDB" id="A0A136JEU6"/>
<evidence type="ECO:0000313" key="2">
    <source>
        <dbReference type="EMBL" id="KXJ95683.1"/>
    </source>
</evidence>
<evidence type="ECO:0008006" key="4">
    <source>
        <dbReference type="Google" id="ProtNLM"/>
    </source>
</evidence>
<dbReference type="PANTHER" id="PTHR13211:SF0">
    <property type="entry name" value="TELOMERASE CAJAL BODY PROTEIN 1"/>
    <property type="match status" value="1"/>
</dbReference>
<dbReference type="InterPro" id="IPR036322">
    <property type="entry name" value="WD40_repeat_dom_sf"/>
</dbReference>
<dbReference type="STRING" id="196109.A0A136JEU6"/>
<sequence>MTSQATNGGPRLELLASTGNIASTSQRRKATADLDPFIESAQWTADGTVVLTSSSENQIAGYIVPEDLLAPKSAPSKLSPSCRIQLPERSNVLASAPYFSLSETYTHQVLVSSRDHPIQLYYLQPSSGAACSTPKDDGAGADDLSNEAETAGGAERSRNVYPAASSFPFIKPRSEIFETATSLIWPAPGHHFIAGTRNMLAKFDVSRSGSGPIMHVKTVSTESRGGGQGGASSFGSLRGTISTLSAQPSNGSGSGGEGTGLVAAGTWTRWVGLYDFASSGQCVATWGVASAATQTASQPAIADDNNGISTEARGIGGAGITQTIWSPCGRYLLINERRSMGILVYDIRVTGKLLGWLSGREARVNQRIMCDVYPSSSSNGFEVWSGTTQGAVKVWEDVGSREGAHSPAWDWQAHEATVGSACLHQSGSVVATASGSWEFSTLGSDVASSISSASSSSPGSGPSAESSGSSSDDEAWLRRTVRESSLKLWGIASSSDRDDDAFD</sequence>
<feature type="region of interest" description="Disordered" evidence="1">
    <location>
        <begin position="132"/>
        <end position="157"/>
    </location>
</feature>